<dbReference type="SUPFAM" id="SSF56112">
    <property type="entry name" value="Protein kinase-like (PK-like)"/>
    <property type="match status" value="1"/>
</dbReference>
<dbReference type="InterPro" id="IPR000719">
    <property type="entry name" value="Prot_kinase_dom"/>
</dbReference>
<gene>
    <name evidence="2" type="ORF">WJX73_001143</name>
</gene>
<reference evidence="2 3" key="1">
    <citation type="journal article" date="2024" name="Nat. Commun.">
        <title>Phylogenomics reveals the evolutionary origins of lichenization in chlorophyte algae.</title>
        <authorList>
            <person name="Puginier C."/>
            <person name="Libourel C."/>
            <person name="Otte J."/>
            <person name="Skaloud P."/>
            <person name="Haon M."/>
            <person name="Grisel S."/>
            <person name="Petersen M."/>
            <person name="Berrin J.G."/>
            <person name="Delaux P.M."/>
            <person name="Dal Grande F."/>
            <person name="Keller J."/>
        </authorList>
    </citation>
    <scope>NUCLEOTIDE SEQUENCE [LARGE SCALE GENOMIC DNA]</scope>
    <source>
        <strain evidence="2 3">SAG 2036</strain>
    </source>
</reference>
<sequence>MQPQPSIQELKAKSSPCNVEALKKCLEANNGNADKGEVSKLTLIYCQNVEPSLQDLASLLAALGQHLLGLSALLQAIAQPGCGPTLAKAVTKFHCESLVPATNDLTAGLYDPDDVEQLRSCLAATEASMESTGSTCNKRSLPVRSYMSGHSVKRQKLEEVDIVAKLLGPVPAVPAKADLHHFLGLKQKIPLLRYAHEQQPYLTFAAEGNLACHFTNMVSNGLLMGSEEYTLGNCIQLVEQTFLCLTKLVADHQKLRYKCGRSIKLSPERCLSSAAGSDAQLDWTCTVSHRGLAYAEERASSLTKALETLRAKLGPLHPRHYEGIDYLPAYAASGSALQFFSLDKAGQVEVASDEYDLSTPEGIREVIAAICRFYQLLCALALKLSPLAAWEAAVTENLYHQCESGQYMIERIKGEHRFTKYILKTELLARLGQLGCTLEQHTAAYPLGTTDNGIIRASVQRTGTGKAQRVVVKMPMLHGSVFNLPPRSAEEYNIVLRGACEGLHTLHSSGMVHRDVRLQNLLWVSEERKAVVLGDLDTVGPSGQTPVDHDFRWGPLTSGPSISALSSVGEYTCESDVHMLGKALLQLGSLMRDRPHGAYEELCKQLIKKSLSAGDALAISLDS</sequence>
<dbReference type="GO" id="GO:0005524">
    <property type="term" value="F:ATP binding"/>
    <property type="evidence" value="ECO:0007669"/>
    <property type="project" value="InterPro"/>
</dbReference>
<evidence type="ECO:0000259" key="1">
    <source>
        <dbReference type="PROSITE" id="PS50011"/>
    </source>
</evidence>
<keyword evidence="3" id="KW-1185">Reference proteome</keyword>
<dbReference type="Proteomes" id="UP001465755">
    <property type="component" value="Unassembled WGS sequence"/>
</dbReference>
<dbReference type="GO" id="GO:0004672">
    <property type="term" value="F:protein kinase activity"/>
    <property type="evidence" value="ECO:0007669"/>
    <property type="project" value="InterPro"/>
</dbReference>
<dbReference type="AlphaFoldDB" id="A0AAW1PY69"/>
<dbReference type="InterPro" id="IPR011009">
    <property type="entry name" value="Kinase-like_dom_sf"/>
</dbReference>
<dbReference type="PROSITE" id="PS50011">
    <property type="entry name" value="PROTEIN_KINASE_DOM"/>
    <property type="match status" value="1"/>
</dbReference>
<evidence type="ECO:0000313" key="2">
    <source>
        <dbReference type="EMBL" id="KAK9814878.1"/>
    </source>
</evidence>
<comment type="caution">
    <text evidence="2">The sequence shown here is derived from an EMBL/GenBank/DDBJ whole genome shotgun (WGS) entry which is preliminary data.</text>
</comment>
<evidence type="ECO:0000313" key="3">
    <source>
        <dbReference type="Proteomes" id="UP001465755"/>
    </source>
</evidence>
<name>A0AAW1PY69_9CHLO</name>
<accession>A0AAW1PY69</accession>
<feature type="domain" description="Protein kinase" evidence="1">
    <location>
        <begin position="334"/>
        <end position="623"/>
    </location>
</feature>
<dbReference type="EMBL" id="JALJOQ010000001">
    <property type="protein sequence ID" value="KAK9814878.1"/>
    <property type="molecule type" value="Genomic_DNA"/>
</dbReference>
<dbReference type="Gene3D" id="1.10.510.10">
    <property type="entry name" value="Transferase(Phosphotransferase) domain 1"/>
    <property type="match status" value="1"/>
</dbReference>
<protein>
    <recommendedName>
        <fullName evidence="1">Protein kinase domain-containing protein</fullName>
    </recommendedName>
</protein>
<proteinExistence type="predicted"/>
<organism evidence="2 3">
    <name type="scientific">Symbiochloris irregularis</name>
    <dbReference type="NCBI Taxonomy" id="706552"/>
    <lineage>
        <taxon>Eukaryota</taxon>
        <taxon>Viridiplantae</taxon>
        <taxon>Chlorophyta</taxon>
        <taxon>core chlorophytes</taxon>
        <taxon>Trebouxiophyceae</taxon>
        <taxon>Trebouxiales</taxon>
        <taxon>Trebouxiaceae</taxon>
        <taxon>Symbiochloris</taxon>
    </lineage>
</organism>